<keyword evidence="12" id="KW-0648">Protein biosynthesis</keyword>
<evidence type="ECO:0000313" key="18">
    <source>
        <dbReference type="EMBL" id="SMD30232.1"/>
    </source>
</evidence>
<evidence type="ECO:0000256" key="11">
    <source>
        <dbReference type="ARBA" id="ARBA00022884"/>
    </source>
</evidence>
<dbReference type="PROSITE" id="PS50886">
    <property type="entry name" value="TRBD"/>
    <property type="match status" value="1"/>
</dbReference>
<organism evidence="18 19">
    <name type="scientific">Picrophilus torridus (strain ATCC 700027 / DSM 9790 / JCM 10055 / NBRC 100828 / KAW 2/3)</name>
    <dbReference type="NCBI Taxonomy" id="1122961"/>
    <lineage>
        <taxon>Archaea</taxon>
        <taxon>Methanobacteriati</taxon>
        <taxon>Thermoplasmatota</taxon>
        <taxon>Thermoplasmata</taxon>
        <taxon>Thermoplasmatales</taxon>
        <taxon>Picrophilaceae</taxon>
        <taxon>Picrophilus</taxon>
    </lineage>
</organism>
<comment type="subunit">
    <text evidence="3">Homodimer.</text>
</comment>
<name>A0A8G2FVG7_PICTO</name>
<dbReference type="EC" id="6.1.1.10" evidence="4"/>
<comment type="subcellular location">
    <subcellularLocation>
        <location evidence="2">Cytoplasm</location>
    </subcellularLocation>
</comment>
<evidence type="ECO:0000313" key="19">
    <source>
        <dbReference type="Proteomes" id="UP000192315"/>
    </source>
</evidence>
<dbReference type="Proteomes" id="UP000192315">
    <property type="component" value="Unassembled WGS sequence"/>
</dbReference>
<dbReference type="FunFam" id="2.40.50.140:FF:000042">
    <property type="entry name" value="Methionine--tRNA ligase"/>
    <property type="match status" value="1"/>
</dbReference>
<reference evidence="18 19" key="1">
    <citation type="submission" date="2017-04" db="EMBL/GenBank/DDBJ databases">
        <authorList>
            <person name="Varghese N."/>
            <person name="Submissions S."/>
        </authorList>
    </citation>
    <scope>NUCLEOTIDE SEQUENCE [LARGE SCALE GENOMIC DNA]</scope>
    <source>
        <strain evidence="18 19">DSM 9789</strain>
    </source>
</reference>
<evidence type="ECO:0000256" key="8">
    <source>
        <dbReference type="ARBA" id="ARBA00022598"/>
    </source>
</evidence>
<evidence type="ECO:0000256" key="2">
    <source>
        <dbReference type="ARBA" id="ARBA00004496"/>
    </source>
</evidence>
<evidence type="ECO:0000256" key="6">
    <source>
        <dbReference type="ARBA" id="ARBA00022490"/>
    </source>
</evidence>
<comment type="caution">
    <text evidence="18">The sequence shown here is derived from an EMBL/GenBank/DDBJ whole genome shotgun (WGS) entry which is preliminary data.</text>
</comment>
<dbReference type="Pfam" id="PF01588">
    <property type="entry name" value="tRNA_bind"/>
    <property type="match status" value="1"/>
</dbReference>
<evidence type="ECO:0000256" key="1">
    <source>
        <dbReference type="ARBA" id="ARBA00003314"/>
    </source>
</evidence>
<protein>
    <recommendedName>
        <fullName evidence="5">Methionine--tRNA ligase</fullName>
        <ecNumber evidence="4">6.1.1.10</ecNumber>
    </recommendedName>
    <alternativeName>
        <fullName evidence="14">Methionyl-tRNA synthetase</fullName>
    </alternativeName>
</protein>
<dbReference type="SUPFAM" id="SSF50249">
    <property type="entry name" value="Nucleic acid-binding proteins"/>
    <property type="match status" value="1"/>
</dbReference>
<keyword evidence="19" id="KW-1185">Reference proteome</keyword>
<evidence type="ECO:0000256" key="9">
    <source>
        <dbReference type="ARBA" id="ARBA00022741"/>
    </source>
</evidence>
<dbReference type="PANTHER" id="PTHR11586">
    <property type="entry name" value="TRNA-AMINOACYLATION COFACTOR ARC1 FAMILY MEMBER"/>
    <property type="match status" value="1"/>
</dbReference>
<comment type="function">
    <text evidence="1">Is required not only for elongation of protein synthesis but also for the initiation of all mRNA translation through initiator tRNA(fMet) aminoacylation.</text>
</comment>
<dbReference type="PANTHER" id="PTHR11586:SF37">
    <property type="entry name" value="TRNA-BINDING DOMAIN-CONTAINING PROTEIN"/>
    <property type="match status" value="1"/>
</dbReference>
<dbReference type="InterPro" id="IPR051270">
    <property type="entry name" value="Tyrosine-tRNA_ligase_regulator"/>
</dbReference>
<keyword evidence="10" id="KW-0067">ATP-binding</keyword>
<gene>
    <name evidence="18" type="ORF">SAMN02745355_0099</name>
</gene>
<dbReference type="GO" id="GO:0006431">
    <property type="term" value="P:methionyl-tRNA aminoacylation"/>
    <property type="evidence" value="ECO:0007669"/>
    <property type="project" value="InterPro"/>
</dbReference>
<dbReference type="GO" id="GO:0004825">
    <property type="term" value="F:methionine-tRNA ligase activity"/>
    <property type="evidence" value="ECO:0007669"/>
    <property type="project" value="UniProtKB-EC"/>
</dbReference>
<evidence type="ECO:0000256" key="10">
    <source>
        <dbReference type="ARBA" id="ARBA00022840"/>
    </source>
</evidence>
<evidence type="ECO:0000256" key="3">
    <source>
        <dbReference type="ARBA" id="ARBA00011738"/>
    </source>
</evidence>
<evidence type="ECO:0000256" key="13">
    <source>
        <dbReference type="ARBA" id="ARBA00023146"/>
    </source>
</evidence>
<dbReference type="GO" id="GO:0000049">
    <property type="term" value="F:tRNA binding"/>
    <property type="evidence" value="ECO:0007669"/>
    <property type="project" value="UniProtKB-UniRule"/>
</dbReference>
<evidence type="ECO:0000256" key="4">
    <source>
        <dbReference type="ARBA" id="ARBA00012838"/>
    </source>
</evidence>
<evidence type="ECO:0000256" key="16">
    <source>
        <dbReference type="PROSITE-ProRule" id="PRU00209"/>
    </source>
</evidence>
<dbReference type="Gene3D" id="2.40.50.140">
    <property type="entry name" value="Nucleic acid-binding proteins"/>
    <property type="match status" value="1"/>
</dbReference>
<dbReference type="NCBIfam" id="TIGR00399">
    <property type="entry name" value="metG_C_term"/>
    <property type="match status" value="1"/>
</dbReference>
<accession>A0A8G2FVG7</accession>
<keyword evidence="9" id="KW-0547">Nucleotide-binding</keyword>
<keyword evidence="7 16" id="KW-0820">tRNA-binding</keyword>
<dbReference type="InterPro" id="IPR002547">
    <property type="entry name" value="tRNA-bd_dom"/>
</dbReference>
<evidence type="ECO:0000256" key="15">
    <source>
        <dbReference type="ARBA" id="ARBA00047364"/>
    </source>
</evidence>
<keyword evidence="13" id="KW-0030">Aminoacyl-tRNA synthetase</keyword>
<dbReference type="GO" id="GO:0005737">
    <property type="term" value="C:cytoplasm"/>
    <property type="evidence" value="ECO:0007669"/>
    <property type="project" value="UniProtKB-SubCell"/>
</dbReference>
<sequence>MDQIDIDHFHTIDLRVARVIECEKVEKSRSLLRIVLDLGDERKQIVSSIADYYKPEDIIGRNLIIINNLKPAKFMGIESQGMLLAAEDESGVSLLTTDKDVKPGTRVH</sequence>
<evidence type="ECO:0000256" key="7">
    <source>
        <dbReference type="ARBA" id="ARBA00022555"/>
    </source>
</evidence>
<dbReference type="AlphaFoldDB" id="A0A8G2FVG7"/>
<evidence type="ECO:0000259" key="17">
    <source>
        <dbReference type="PROSITE" id="PS50886"/>
    </source>
</evidence>
<keyword evidence="6" id="KW-0963">Cytoplasm</keyword>
<evidence type="ECO:0000256" key="14">
    <source>
        <dbReference type="ARBA" id="ARBA00030904"/>
    </source>
</evidence>
<dbReference type="InterPro" id="IPR012340">
    <property type="entry name" value="NA-bd_OB-fold"/>
</dbReference>
<comment type="catalytic activity">
    <reaction evidence="15">
        <text>tRNA(Met) + L-methionine + ATP = L-methionyl-tRNA(Met) + AMP + diphosphate</text>
        <dbReference type="Rhea" id="RHEA:13481"/>
        <dbReference type="Rhea" id="RHEA-COMP:9667"/>
        <dbReference type="Rhea" id="RHEA-COMP:9698"/>
        <dbReference type="ChEBI" id="CHEBI:30616"/>
        <dbReference type="ChEBI" id="CHEBI:33019"/>
        <dbReference type="ChEBI" id="CHEBI:57844"/>
        <dbReference type="ChEBI" id="CHEBI:78442"/>
        <dbReference type="ChEBI" id="CHEBI:78530"/>
        <dbReference type="ChEBI" id="CHEBI:456215"/>
        <dbReference type="EC" id="6.1.1.10"/>
    </reaction>
</comment>
<dbReference type="InterPro" id="IPR004495">
    <property type="entry name" value="Met-tRNA-synth_bsu_C"/>
</dbReference>
<dbReference type="RefSeq" id="WP_084272288.1">
    <property type="nucleotide sequence ID" value="NZ_FWYE01000001.1"/>
</dbReference>
<keyword evidence="8" id="KW-0436">Ligase</keyword>
<keyword evidence="11 16" id="KW-0694">RNA-binding</keyword>
<evidence type="ECO:0000256" key="5">
    <source>
        <dbReference type="ARBA" id="ARBA00018753"/>
    </source>
</evidence>
<evidence type="ECO:0000256" key="12">
    <source>
        <dbReference type="ARBA" id="ARBA00022917"/>
    </source>
</evidence>
<dbReference type="CDD" id="cd02800">
    <property type="entry name" value="tRNA_bind_EcMetRS_like"/>
    <property type="match status" value="1"/>
</dbReference>
<dbReference type="EMBL" id="FWYE01000001">
    <property type="protein sequence ID" value="SMD30232.1"/>
    <property type="molecule type" value="Genomic_DNA"/>
</dbReference>
<proteinExistence type="predicted"/>
<feature type="domain" description="TRNA-binding" evidence="17">
    <location>
        <begin position="8"/>
        <end position="108"/>
    </location>
</feature>
<dbReference type="GO" id="GO:0005524">
    <property type="term" value="F:ATP binding"/>
    <property type="evidence" value="ECO:0007669"/>
    <property type="project" value="UniProtKB-KW"/>
</dbReference>